<dbReference type="EMBL" id="JASGBQ010000002">
    <property type="protein sequence ID" value="MDI9241284.1"/>
    <property type="molecule type" value="Genomic_DNA"/>
</dbReference>
<dbReference type="RefSeq" id="WP_283229795.1">
    <property type="nucleotide sequence ID" value="NZ_JASGBQ010000002.1"/>
</dbReference>
<sequence length="391" mass="43883">MKKSRVLWILWLIVTALFCAAADGAAGWLLAAVSLILPLLSGLFTRMIRNRLQAEMTMAAYGQSGEVTCGKILLRNRSFLPADRLLCLVGCENLLTGEKERVSIHMAAPARMQVDQEIRLKSRHCGRVRLTLRQVTLYDPFGLFRFRIPMGRETQTLTLFAPETFPTEVQIAYGESTNMDSDEYSMKKAGYDPSETFAIREYRQGDRIRQIHWKLTEKFGDLMVRDYGLPIQNTILLLLETGRPQGAERANADCLNALAGAIFSVSQELASQQIVHTIGWQNHEENTFTCMEVESDEDLNQVLPGLLGAVPGEDEQSVAEHYLEGREQLEFAHVVLFTEQHRSSLSFLAEQCLLTEVICEENGSGYDQRDGIAVLSSDPGNLEESLAYLEI</sequence>
<evidence type="ECO:0000313" key="1">
    <source>
        <dbReference type="EMBL" id="MDI9241284.1"/>
    </source>
</evidence>
<reference evidence="1 2" key="1">
    <citation type="submission" date="2023-05" db="EMBL/GenBank/DDBJ databases">
        <title>[ruminococcus] sp. nov., isolated from a pig farm feces dump.</title>
        <authorList>
            <person name="Chang Y.-H."/>
        </authorList>
    </citation>
    <scope>NUCLEOTIDE SEQUENCE [LARGE SCALE GENOMIC DNA]</scope>
    <source>
        <strain evidence="1 2">YH-rum2234</strain>
    </source>
</reference>
<evidence type="ECO:0000313" key="2">
    <source>
        <dbReference type="Proteomes" id="UP001300383"/>
    </source>
</evidence>
<organism evidence="1 2">
    <name type="scientific">Fusibacillus kribbianus</name>
    <dbReference type="NCBI Taxonomy" id="3044208"/>
    <lineage>
        <taxon>Bacteria</taxon>
        <taxon>Bacillati</taxon>
        <taxon>Bacillota</taxon>
        <taxon>Clostridia</taxon>
        <taxon>Lachnospirales</taxon>
        <taxon>Lachnospiraceae</taxon>
        <taxon>Fusibacillus</taxon>
    </lineage>
</organism>
<protein>
    <submittedName>
        <fullName evidence="1">DUF58 domain-containing protein</fullName>
    </submittedName>
</protein>
<accession>A0AAP4EWA9</accession>
<comment type="caution">
    <text evidence="1">The sequence shown here is derived from an EMBL/GenBank/DDBJ whole genome shotgun (WGS) entry which is preliminary data.</text>
</comment>
<proteinExistence type="predicted"/>
<dbReference type="Proteomes" id="UP001300383">
    <property type="component" value="Unassembled WGS sequence"/>
</dbReference>
<dbReference type="PANTHER" id="PTHR34351">
    <property type="entry name" value="SLR1927 PROTEIN-RELATED"/>
    <property type="match status" value="1"/>
</dbReference>
<gene>
    <name evidence="1" type="ORF">QJ036_02165</name>
</gene>
<dbReference type="AlphaFoldDB" id="A0AAP4EWA9"/>
<keyword evidence="2" id="KW-1185">Reference proteome</keyword>
<name>A0AAP4EWA9_9FIRM</name>